<dbReference type="CDD" id="cd02440">
    <property type="entry name" value="AdoMet_MTases"/>
    <property type="match status" value="1"/>
</dbReference>
<gene>
    <name evidence="2" type="ORF">DFR75_10723</name>
</gene>
<protein>
    <submittedName>
        <fullName evidence="2">Methyltransferase family protein</fullName>
    </submittedName>
</protein>
<dbReference type="Gene3D" id="3.40.50.150">
    <property type="entry name" value="Vaccinia Virus protein VP39"/>
    <property type="match status" value="1"/>
</dbReference>
<organism evidence="2 3">
    <name type="scientific">Nocardia ignorata</name>
    <dbReference type="NCBI Taxonomy" id="145285"/>
    <lineage>
        <taxon>Bacteria</taxon>
        <taxon>Bacillati</taxon>
        <taxon>Actinomycetota</taxon>
        <taxon>Actinomycetes</taxon>
        <taxon>Mycobacteriales</taxon>
        <taxon>Nocardiaceae</taxon>
        <taxon>Nocardia</taxon>
    </lineage>
</organism>
<accession>A0A4R6P282</accession>
<name>A0A4R6P282_NOCIG</name>
<comment type="caution">
    <text evidence="2">The sequence shown here is derived from an EMBL/GenBank/DDBJ whole genome shotgun (WGS) entry which is preliminary data.</text>
</comment>
<dbReference type="InterPro" id="IPR013216">
    <property type="entry name" value="Methyltransf_11"/>
</dbReference>
<dbReference type="InterPro" id="IPR052356">
    <property type="entry name" value="Thiol_S-MT"/>
</dbReference>
<dbReference type="PANTHER" id="PTHR45036">
    <property type="entry name" value="METHYLTRANSFERASE LIKE 7B"/>
    <property type="match status" value="1"/>
</dbReference>
<dbReference type="Pfam" id="PF08241">
    <property type="entry name" value="Methyltransf_11"/>
    <property type="match status" value="1"/>
</dbReference>
<reference evidence="2 3" key="1">
    <citation type="submission" date="2019-03" db="EMBL/GenBank/DDBJ databases">
        <title>Genomic Encyclopedia of Type Strains, Phase IV (KMG-IV): sequencing the most valuable type-strain genomes for metagenomic binning, comparative biology and taxonomic classification.</title>
        <authorList>
            <person name="Goeker M."/>
        </authorList>
    </citation>
    <scope>NUCLEOTIDE SEQUENCE [LARGE SCALE GENOMIC DNA]</scope>
    <source>
        <strain evidence="2 3">DSM 44496</strain>
    </source>
</reference>
<dbReference type="PANTHER" id="PTHR45036:SF1">
    <property type="entry name" value="METHYLTRANSFERASE LIKE 7A"/>
    <property type="match status" value="1"/>
</dbReference>
<keyword evidence="3" id="KW-1185">Reference proteome</keyword>
<keyword evidence="2" id="KW-0489">Methyltransferase</keyword>
<dbReference type="SUPFAM" id="SSF53335">
    <property type="entry name" value="S-adenosyl-L-methionine-dependent methyltransferases"/>
    <property type="match status" value="1"/>
</dbReference>
<dbReference type="RefSeq" id="WP_067487947.1">
    <property type="nucleotide sequence ID" value="NZ_SNXK01000007.1"/>
</dbReference>
<dbReference type="EMBL" id="SNXK01000007">
    <property type="protein sequence ID" value="TDP31798.1"/>
    <property type="molecule type" value="Genomic_DNA"/>
</dbReference>
<dbReference type="AlphaFoldDB" id="A0A4R6P282"/>
<feature type="domain" description="Methyltransferase type 11" evidence="1">
    <location>
        <begin position="44"/>
        <end position="138"/>
    </location>
</feature>
<dbReference type="InterPro" id="IPR029063">
    <property type="entry name" value="SAM-dependent_MTases_sf"/>
</dbReference>
<sequence length="218" mass="23925">MPQRMKSRPIFARFYAGLAGPGLERAGVSRYRHRLTEKLVGEVLEVGAGPGASFEFYPSTVTRLVAIEPEPLLRRRAEQAAVAAPIRVEVIAGDAEYIVAEDDLFDAVVTSLVLCSVPDQAAALAEVSRVLKPGGVLRFFEHVRSESARTRRVQRAADATVWPLLNGGCHTGRDTLRALTDAGFELTEYERVRFPDMPFPFPASEHILGTATAPERRP</sequence>
<evidence type="ECO:0000259" key="1">
    <source>
        <dbReference type="Pfam" id="PF08241"/>
    </source>
</evidence>
<keyword evidence="2" id="KW-0808">Transferase</keyword>
<proteinExistence type="predicted"/>
<dbReference type="GO" id="GO:0032259">
    <property type="term" value="P:methylation"/>
    <property type="evidence" value="ECO:0007669"/>
    <property type="project" value="UniProtKB-KW"/>
</dbReference>
<dbReference type="Proteomes" id="UP000295087">
    <property type="component" value="Unassembled WGS sequence"/>
</dbReference>
<evidence type="ECO:0000313" key="2">
    <source>
        <dbReference type="EMBL" id="TDP31798.1"/>
    </source>
</evidence>
<dbReference type="GO" id="GO:0008757">
    <property type="term" value="F:S-adenosylmethionine-dependent methyltransferase activity"/>
    <property type="evidence" value="ECO:0007669"/>
    <property type="project" value="InterPro"/>
</dbReference>
<evidence type="ECO:0000313" key="3">
    <source>
        <dbReference type="Proteomes" id="UP000295087"/>
    </source>
</evidence>